<evidence type="ECO:0000259" key="1">
    <source>
        <dbReference type="Pfam" id="PF14065"/>
    </source>
</evidence>
<evidence type="ECO:0000313" key="3">
    <source>
        <dbReference type="Proteomes" id="UP000500953"/>
    </source>
</evidence>
<dbReference type="Pfam" id="PF14065">
    <property type="entry name" value="Pvc16_N"/>
    <property type="match status" value="1"/>
</dbReference>
<dbReference type="Gene3D" id="2.110.10.10">
    <property type="entry name" value="Hemopexin-like domain"/>
    <property type="match status" value="1"/>
</dbReference>
<dbReference type="InterPro" id="IPR036375">
    <property type="entry name" value="Hemopexin-like_dom_sf"/>
</dbReference>
<protein>
    <submittedName>
        <fullName evidence="2">DUF4255 domain-containing protein</fullName>
    </submittedName>
</protein>
<feature type="domain" description="Pvc16 N-terminal" evidence="1">
    <location>
        <begin position="5"/>
        <end position="180"/>
    </location>
</feature>
<reference evidence="2 3" key="1">
    <citation type="journal article" date="2019" name="ACS Chem. Biol.">
        <title>Identification and Mobilization of a Cryptic Antibiotic Biosynthesis Gene Locus from a Human-Pathogenic Nocardia Isolate.</title>
        <authorList>
            <person name="Herisse M."/>
            <person name="Ishida K."/>
            <person name="Porter J.L."/>
            <person name="Howden B."/>
            <person name="Hertweck C."/>
            <person name="Stinear T.P."/>
            <person name="Pidot S.J."/>
        </authorList>
    </citation>
    <scope>NUCLEOTIDE SEQUENCE [LARGE SCALE GENOMIC DNA]</scope>
    <source>
        <strain evidence="2 3">AUSMDU00012715</strain>
    </source>
</reference>
<dbReference type="EMBL" id="CP046173">
    <property type="protein sequence ID" value="QIS23519.1"/>
    <property type="molecule type" value="Genomic_DNA"/>
</dbReference>
<dbReference type="RefSeq" id="WP_167490852.1">
    <property type="nucleotide sequence ID" value="NZ_CP046173.1"/>
</dbReference>
<gene>
    <name evidence="2" type="ORF">F6W96_39740</name>
</gene>
<dbReference type="InterPro" id="IPR025351">
    <property type="entry name" value="Pvc16_N"/>
</dbReference>
<dbReference type="AlphaFoldDB" id="A0A6G9ZD23"/>
<dbReference type="SUPFAM" id="SSF50923">
    <property type="entry name" value="Hemopexin-like domain"/>
    <property type="match status" value="1"/>
</dbReference>
<evidence type="ECO:0000313" key="2">
    <source>
        <dbReference type="EMBL" id="QIS23519.1"/>
    </source>
</evidence>
<accession>A0A6G9ZD23</accession>
<sequence>MFHLVDNALEKLVKTILTREFPSTPVTVDFTAPTRGWSASQVGKITVGLYLYDVREDLSLRHNGPLRSPDPGGGGLAEYDPPRYARLSYMATAWAENPRDEHHILATLQTQACKTGILAVAFPDPITTLGLRAHLTVGTPTTEDRVLTELWSALETPLRPFLNFTVTTPLLSFTTHAPAPAPREVRIGADPRSPVPPLDTCMAHPTSSVWCVRAATATPYTRGGRRTGHDTPLSRVLPGLPAPFLHGVDAVLTTATEILVFGGSTTARCNTTTCTWSPPTTIADQWPGLPPAFTRVDTGFADTTGCWFFAADAYAHISDSGRPLYDTGKISALYTHLPAYFSSGLDAVADLDSGRYLIKGDRCALVRDRAFTEHVPLAELFPNP</sequence>
<dbReference type="Proteomes" id="UP000500953">
    <property type="component" value="Chromosome"/>
</dbReference>
<name>A0A6G9ZD23_9NOCA</name>
<organism evidence="2 3">
    <name type="scientific">Nocardia terpenica</name>
    <dbReference type="NCBI Taxonomy" id="455432"/>
    <lineage>
        <taxon>Bacteria</taxon>
        <taxon>Bacillati</taxon>
        <taxon>Actinomycetota</taxon>
        <taxon>Actinomycetes</taxon>
        <taxon>Mycobacteriales</taxon>
        <taxon>Nocardiaceae</taxon>
        <taxon>Nocardia</taxon>
    </lineage>
</organism>
<proteinExistence type="predicted"/>